<dbReference type="PROSITE" id="PS51257">
    <property type="entry name" value="PROKAR_LIPOPROTEIN"/>
    <property type="match status" value="1"/>
</dbReference>
<dbReference type="OrthoDB" id="886878at2"/>
<protein>
    <submittedName>
        <fullName evidence="3">Uncharacterized protein</fullName>
    </submittedName>
</protein>
<reference evidence="4" key="1">
    <citation type="submission" date="2017-06" db="EMBL/GenBank/DDBJ databases">
        <authorList>
            <person name="Varghese N."/>
            <person name="Submissions S."/>
        </authorList>
    </citation>
    <scope>NUCLEOTIDE SEQUENCE [LARGE SCALE GENOMIC DNA]</scope>
    <source>
        <strain evidence="4">DSM 11116</strain>
    </source>
</reference>
<name>A0A212UCC8_9BACT</name>
<evidence type="ECO:0000256" key="2">
    <source>
        <dbReference type="SAM" id="SignalP"/>
    </source>
</evidence>
<dbReference type="EMBL" id="FYEW01000002">
    <property type="protein sequence ID" value="SNC75694.1"/>
    <property type="molecule type" value="Genomic_DNA"/>
</dbReference>
<feature type="compositionally biased region" description="Polar residues" evidence="1">
    <location>
        <begin position="25"/>
        <end position="34"/>
    </location>
</feature>
<dbReference type="AlphaFoldDB" id="A0A212UCC8"/>
<accession>A0A212UCC8</accession>
<organism evidence="3 4">
    <name type="scientific">Hymenobacter gelipurpurascens</name>
    <dbReference type="NCBI Taxonomy" id="89968"/>
    <lineage>
        <taxon>Bacteria</taxon>
        <taxon>Pseudomonadati</taxon>
        <taxon>Bacteroidota</taxon>
        <taxon>Cytophagia</taxon>
        <taxon>Cytophagales</taxon>
        <taxon>Hymenobacteraceae</taxon>
        <taxon>Hymenobacter</taxon>
    </lineage>
</organism>
<feature type="compositionally biased region" description="Basic and acidic residues" evidence="1">
    <location>
        <begin position="79"/>
        <end position="91"/>
    </location>
</feature>
<sequence length="91" mass="9615">MKTLLSLRSAAVALLLSTALFTTACDTGTGTGETNVERGDNKRKDPDPGQTTNSDSATAGLRRDTTGRPTGRQQYEAASEAKDRNRDGLAD</sequence>
<keyword evidence="4" id="KW-1185">Reference proteome</keyword>
<feature type="region of interest" description="Disordered" evidence="1">
    <location>
        <begin position="24"/>
        <end position="91"/>
    </location>
</feature>
<evidence type="ECO:0000313" key="4">
    <source>
        <dbReference type="Proteomes" id="UP000198131"/>
    </source>
</evidence>
<evidence type="ECO:0000313" key="3">
    <source>
        <dbReference type="EMBL" id="SNC75694.1"/>
    </source>
</evidence>
<proteinExistence type="predicted"/>
<dbReference type="Proteomes" id="UP000198131">
    <property type="component" value="Unassembled WGS sequence"/>
</dbReference>
<evidence type="ECO:0000256" key="1">
    <source>
        <dbReference type="SAM" id="MobiDB-lite"/>
    </source>
</evidence>
<keyword evidence="2" id="KW-0732">Signal</keyword>
<dbReference type="RefSeq" id="WP_088844310.1">
    <property type="nucleotide sequence ID" value="NZ_FYEW01000002.1"/>
</dbReference>
<feature type="signal peptide" evidence="2">
    <location>
        <begin position="1"/>
        <end position="24"/>
    </location>
</feature>
<feature type="compositionally biased region" description="Basic and acidic residues" evidence="1">
    <location>
        <begin position="35"/>
        <end position="47"/>
    </location>
</feature>
<gene>
    <name evidence="3" type="ORF">SAMN06265337_3007</name>
</gene>
<feature type="chain" id="PRO_5011967820" evidence="2">
    <location>
        <begin position="25"/>
        <end position="91"/>
    </location>
</feature>